<organism evidence="1 2">
    <name type="scientific">Homarus americanus</name>
    <name type="common">American lobster</name>
    <dbReference type="NCBI Taxonomy" id="6706"/>
    <lineage>
        <taxon>Eukaryota</taxon>
        <taxon>Metazoa</taxon>
        <taxon>Ecdysozoa</taxon>
        <taxon>Arthropoda</taxon>
        <taxon>Crustacea</taxon>
        <taxon>Multicrustacea</taxon>
        <taxon>Malacostraca</taxon>
        <taxon>Eumalacostraca</taxon>
        <taxon>Eucarida</taxon>
        <taxon>Decapoda</taxon>
        <taxon>Pleocyemata</taxon>
        <taxon>Astacidea</taxon>
        <taxon>Nephropoidea</taxon>
        <taxon>Nephropidae</taxon>
        <taxon>Homarus</taxon>
    </lineage>
</organism>
<sequence>MGVGRTVTATSVGRATPLAAPATTPVVASPQFANLIKCVKSGSTKPPVYASTAL</sequence>
<comment type="caution">
    <text evidence="1">The sequence shown here is derived from an EMBL/GenBank/DDBJ whole genome shotgun (WGS) entry which is preliminary data.</text>
</comment>
<name>A0A8J5MKS0_HOMAM</name>
<reference evidence="1" key="1">
    <citation type="journal article" date="2021" name="Sci. Adv.">
        <title>The American lobster genome reveals insights on longevity, neural, and immune adaptations.</title>
        <authorList>
            <person name="Polinski J.M."/>
            <person name="Zimin A.V."/>
            <person name="Clark K.F."/>
            <person name="Kohn A.B."/>
            <person name="Sadowski N."/>
            <person name="Timp W."/>
            <person name="Ptitsyn A."/>
            <person name="Khanna P."/>
            <person name="Romanova D.Y."/>
            <person name="Williams P."/>
            <person name="Greenwood S.J."/>
            <person name="Moroz L.L."/>
            <person name="Walt D.R."/>
            <person name="Bodnar A.G."/>
        </authorList>
    </citation>
    <scope>NUCLEOTIDE SEQUENCE</scope>
    <source>
        <strain evidence="1">GMGI-L3</strain>
    </source>
</reference>
<evidence type="ECO:0000313" key="1">
    <source>
        <dbReference type="EMBL" id="KAG7155059.1"/>
    </source>
</evidence>
<gene>
    <name evidence="1" type="ORF">Hamer_G015662</name>
</gene>
<accession>A0A8J5MKS0</accession>
<dbReference type="AlphaFoldDB" id="A0A8J5MKS0"/>
<dbReference type="Proteomes" id="UP000747542">
    <property type="component" value="Unassembled WGS sequence"/>
</dbReference>
<keyword evidence="2" id="KW-1185">Reference proteome</keyword>
<proteinExistence type="predicted"/>
<evidence type="ECO:0000313" key="2">
    <source>
        <dbReference type="Proteomes" id="UP000747542"/>
    </source>
</evidence>
<protein>
    <submittedName>
        <fullName evidence="1">Uncharacterized protein</fullName>
    </submittedName>
</protein>
<dbReference type="EMBL" id="JAHLQT010043233">
    <property type="protein sequence ID" value="KAG7155059.1"/>
    <property type="molecule type" value="Genomic_DNA"/>
</dbReference>